<dbReference type="InterPro" id="IPR011604">
    <property type="entry name" value="PDDEXK-like_dom_sf"/>
</dbReference>
<feature type="compositionally biased region" description="Basic and acidic residues" evidence="1">
    <location>
        <begin position="198"/>
        <end position="208"/>
    </location>
</feature>
<sequence length="260" mass="29893">MITASNFGIVAKRKETSSKAKLVQNILYQPNLAQIRPVAHGLENERFALQQLALQEKVTVEPCGLFVDQEYPFIGATPDGLIGNDMIVEIKCPLVAYKIGIDSAIKQNKIQIWRFDRKTNQIVLNKNSNWFYQVQGQLHVTGRKKCLFGVWSGENHPIKTEFIDRDDGFWETRIKTKIISFYMDWLLPEIIDSRQARGLPLRESDSSKDNTQCTKRSRSRTEDAEEEPYRKIKHILGLTTSSSPDENLPSCSRQLKFEEM</sequence>
<dbReference type="SUPFAM" id="SSF52980">
    <property type="entry name" value="Restriction endonuclease-like"/>
    <property type="match status" value="1"/>
</dbReference>
<dbReference type="InterPro" id="IPR011335">
    <property type="entry name" value="Restrct_endonuc-II-like"/>
</dbReference>
<dbReference type="Gene3D" id="3.90.320.10">
    <property type="match status" value="1"/>
</dbReference>
<feature type="domain" description="YqaJ viral recombinase" evidence="2">
    <location>
        <begin position="2"/>
        <end position="143"/>
    </location>
</feature>
<proteinExistence type="predicted"/>
<organism evidence="3 4">
    <name type="scientific">Helicoverpa armigera</name>
    <name type="common">Cotton bollworm</name>
    <name type="synonym">Heliothis armigera</name>
    <dbReference type="NCBI Taxonomy" id="29058"/>
    <lineage>
        <taxon>Eukaryota</taxon>
        <taxon>Metazoa</taxon>
        <taxon>Ecdysozoa</taxon>
        <taxon>Arthropoda</taxon>
        <taxon>Hexapoda</taxon>
        <taxon>Insecta</taxon>
        <taxon>Pterygota</taxon>
        <taxon>Neoptera</taxon>
        <taxon>Endopterygota</taxon>
        <taxon>Lepidoptera</taxon>
        <taxon>Glossata</taxon>
        <taxon>Ditrysia</taxon>
        <taxon>Noctuoidea</taxon>
        <taxon>Noctuidae</taxon>
        <taxon>Heliothinae</taxon>
        <taxon>Helicoverpa</taxon>
    </lineage>
</organism>
<dbReference type="Pfam" id="PF09588">
    <property type="entry name" value="YqaJ"/>
    <property type="match status" value="1"/>
</dbReference>
<feature type="compositionally biased region" description="Basic and acidic residues" evidence="1">
    <location>
        <begin position="219"/>
        <end position="230"/>
    </location>
</feature>
<dbReference type="AlphaFoldDB" id="A0A2W1BM52"/>
<dbReference type="OrthoDB" id="421276at2759"/>
<evidence type="ECO:0000259" key="2">
    <source>
        <dbReference type="Pfam" id="PF09588"/>
    </source>
</evidence>
<dbReference type="InterPro" id="IPR051703">
    <property type="entry name" value="NF-kappa-B_Signaling_Reg"/>
</dbReference>
<keyword evidence="4" id="KW-1185">Reference proteome</keyword>
<dbReference type="Proteomes" id="UP000249218">
    <property type="component" value="Unassembled WGS sequence"/>
</dbReference>
<dbReference type="InterPro" id="IPR019080">
    <property type="entry name" value="YqaJ_viral_recombinase"/>
</dbReference>
<accession>A0A2W1BM52</accession>
<feature type="compositionally biased region" description="Polar residues" evidence="1">
    <location>
        <begin position="238"/>
        <end position="253"/>
    </location>
</feature>
<gene>
    <name evidence="3" type="primary">HaOG207319</name>
    <name evidence="3" type="ORF">B5X24_HaOG207319</name>
</gene>
<evidence type="ECO:0000256" key="1">
    <source>
        <dbReference type="SAM" id="MobiDB-lite"/>
    </source>
</evidence>
<evidence type="ECO:0000313" key="3">
    <source>
        <dbReference type="EMBL" id="PZC74694.1"/>
    </source>
</evidence>
<dbReference type="PANTHER" id="PTHR46609">
    <property type="entry name" value="EXONUCLEASE, PHAGE-TYPE/RECB, C-TERMINAL DOMAIN-CONTAINING PROTEIN"/>
    <property type="match status" value="1"/>
</dbReference>
<name>A0A2W1BM52_HELAM</name>
<protein>
    <recommendedName>
        <fullName evidence="2">YqaJ viral recombinase domain-containing protein</fullName>
    </recommendedName>
</protein>
<dbReference type="PANTHER" id="PTHR46609:SF8">
    <property type="entry name" value="YQAJ VIRAL RECOMBINASE DOMAIN-CONTAINING PROTEIN"/>
    <property type="match status" value="1"/>
</dbReference>
<reference evidence="3 4" key="1">
    <citation type="journal article" date="2017" name="BMC Biol.">
        <title>Genomic innovations, transcriptional plasticity and gene loss underlying the evolution and divergence of two highly polyphagous and invasive Helicoverpa pest species.</title>
        <authorList>
            <person name="Pearce S.L."/>
            <person name="Clarke D.F."/>
            <person name="East P.D."/>
            <person name="Elfekih S."/>
            <person name="Gordon K.H."/>
            <person name="Jermiin L.S."/>
            <person name="McGaughran A."/>
            <person name="Oakeshott J.G."/>
            <person name="Papanikolaou A."/>
            <person name="Perera O.P."/>
            <person name="Rane R.V."/>
            <person name="Richards S."/>
            <person name="Tay W.T."/>
            <person name="Walsh T.K."/>
            <person name="Anderson A."/>
            <person name="Anderson C.J."/>
            <person name="Asgari S."/>
            <person name="Board P.G."/>
            <person name="Bretschneider A."/>
            <person name="Campbell P.M."/>
            <person name="Chertemps T."/>
            <person name="Christeller J.T."/>
            <person name="Coppin C.W."/>
            <person name="Downes S.J."/>
            <person name="Duan G."/>
            <person name="Farnsworth C.A."/>
            <person name="Good R.T."/>
            <person name="Han L.B."/>
            <person name="Han Y.C."/>
            <person name="Hatje K."/>
            <person name="Horne I."/>
            <person name="Huang Y.P."/>
            <person name="Hughes D.S."/>
            <person name="Jacquin-Joly E."/>
            <person name="James W."/>
            <person name="Jhangiani S."/>
            <person name="Kollmar M."/>
            <person name="Kuwar S.S."/>
            <person name="Li S."/>
            <person name="Liu N.Y."/>
            <person name="Maibeche M.T."/>
            <person name="Miller J.R."/>
            <person name="Montagne N."/>
            <person name="Perry T."/>
            <person name="Qu J."/>
            <person name="Song S.V."/>
            <person name="Sutton G.G."/>
            <person name="Vogel H."/>
            <person name="Walenz B.P."/>
            <person name="Xu W."/>
            <person name="Zhang H.J."/>
            <person name="Zou Z."/>
            <person name="Batterham P."/>
            <person name="Edwards O.R."/>
            <person name="Feyereisen R."/>
            <person name="Gibbs R.A."/>
            <person name="Heckel D.G."/>
            <person name="McGrath A."/>
            <person name="Robin C."/>
            <person name="Scherer S.E."/>
            <person name="Worley K.C."/>
            <person name="Wu Y.D."/>
        </authorList>
    </citation>
    <scope>NUCLEOTIDE SEQUENCE [LARGE SCALE GENOMIC DNA]</scope>
    <source>
        <strain evidence="3">Harm_GR_Male_#8</strain>
        <tissue evidence="3">Whole organism</tissue>
    </source>
</reference>
<feature type="region of interest" description="Disordered" evidence="1">
    <location>
        <begin position="198"/>
        <end position="260"/>
    </location>
</feature>
<dbReference type="GO" id="GO:0006281">
    <property type="term" value="P:DNA repair"/>
    <property type="evidence" value="ECO:0007669"/>
    <property type="project" value="UniProtKB-ARBA"/>
</dbReference>
<dbReference type="CDD" id="cd22343">
    <property type="entry name" value="PDDEXK_lambda_exonuclease-like"/>
    <property type="match status" value="1"/>
</dbReference>
<evidence type="ECO:0000313" key="4">
    <source>
        <dbReference type="Proteomes" id="UP000249218"/>
    </source>
</evidence>
<dbReference type="EMBL" id="KZ150032">
    <property type="protein sequence ID" value="PZC74694.1"/>
    <property type="molecule type" value="Genomic_DNA"/>
</dbReference>